<keyword evidence="6" id="KW-1185">Reference proteome</keyword>
<feature type="repeat" description="TPR" evidence="3">
    <location>
        <begin position="80"/>
        <end position="113"/>
    </location>
</feature>
<keyword evidence="5" id="KW-0489">Methyltransferase</keyword>
<dbReference type="Gene3D" id="1.25.40.10">
    <property type="entry name" value="Tetratricopeptide repeat domain"/>
    <property type="match status" value="2"/>
</dbReference>
<dbReference type="Proteomes" id="UP000295361">
    <property type="component" value="Unassembled WGS sequence"/>
</dbReference>
<comment type="caution">
    <text evidence="5">The sequence shown here is derived from an EMBL/GenBank/DDBJ whole genome shotgun (WGS) entry which is preliminary data.</text>
</comment>
<keyword evidence="1" id="KW-0677">Repeat</keyword>
<reference evidence="5 6" key="1">
    <citation type="submission" date="2019-03" db="EMBL/GenBank/DDBJ databases">
        <title>Genomic Encyclopedia of Type Strains, Phase IV (KMG-IV): sequencing the most valuable type-strain genomes for metagenomic binning, comparative biology and taxonomic classification.</title>
        <authorList>
            <person name="Goeker M."/>
        </authorList>
    </citation>
    <scope>NUCLEOTIDE SEQUENCE [LARGE SCALE GENOMIC DNA]</scope>
    <source>
        <strain evidence="5 6">DSM 16998</strain>
    </source>
</reference>
<dbReference type="InterPro" id="IPR013216">
    <property type="entry name" value="Methyltransf_11"/>
</dbReference>
<evidence type="ECO:0000256" key="3">
    <source>
        <dbReference type="PROSITE-ProRule" id="PRU00339"/>
    </source>
</evidence>
<evidence type="ECO:0000313" key="5">
    <source>
        <dbReference type="EMBL" id="TDP64287.1"/>
    </source>
</evidence>
<dbReference type="Pfam" id="PF08241">
    <property type="entry name" value="Methyltransf_11"/>
    <property type="match status" value="1"/>
</dbReference>
<dbReference type="InterPro" id="IPR050498">
    <property type="entry name" value="Ycf3"/>
</dbReference>
<evidence type="ECO:0000259" key="4">
    <source>
        <dbReference type="Pfam" id="PF08241"/>
    </source>
</evidence>
<dbReference type="SMART" id="SM00028">
    <property type="entry name" value="TPR"/>
    <property type="match status" value="4"/>
</dbReference>
<feature type="domain" description="Methyltransferase type 11" evidence="4">
    <location>
        <begin position="260"/>
        <end position="352"/>
    </location>
</feature>
<dbReference type="PROSITE" id="PS50005">
    <property type="entry name" value="TPR"/>
    <property type="match status" value="2"/>
</dbReference>
<dbReference type="AlphaFoldDB" id="A0A4R6QLN6"/>
<dbReference type="Gene3D" id="3.40.50.150">
    <property type="entry name" value="Vaccinia Virus protein VP39"/>
    <property type="match status" value="1"/>
</dbReference>
<dbReference type="SUPFAM" id="SSF53335">
    <property type="entry name" value="S-adenosyl-L-methionine-dependent methyltransferases"/>
    <property type="match status" value="1"/>
</dbReference>
<gene>
    <name evidence="5" type="ORF">DES47_104576</name>
</gene>
<dbReference type="PANTHER" id="PTHR44858">
    <property type="entry name" value="TETRATRICOPEPTIDE REPEAT PROTEIN 6"/>
    <property type="match status" value="1"/>
</dbReference>
<proteinExistence type="predicted"/>
<dbReference type="SUPFAM" id="SSF48452">
    <property type="entry name" value="TPR-like"/>
    <property type="match status" value="1"/>
</dbReference>
<feature type="repeat" description="TPR" evidence="3">
    <location>
        <begin position="114"/>
        <end position="147"/>
    </location>
</feature>
<dbReference type="Pfam" id="PF13424">
    <property type="entry name" value="TPR_12"/>
    <property type="match status" value="1"/>
</dbReference>
<dbReference type="InterPro" id="IPR019734">
    <property type="entry name" value="TPR_rpt"/>
</dbReference>
<sequence length="415" mass="45981">MPAPQHHALRALDEECQRALALQQRQQLSQAEALYRKLLKRAPRHFDALHLFGGLLARSNRLAEGITLLQKAAEVRPDSAAAHNSLGIALSLAKHFDEALASYERSLALKPLNAKAWANRGKLLRKLKRPQDALASLERALEIDPDLLEARLNVSELLAMLSEQHPERKEEYRAAAADNFRKAIALGGNAEELRYHLAALGALGTEEAPAASPRQYVATLFDDYADRFDEHLTQLLKYQTPKLLCDMIERLASPRNADVLDLGCGTGLCGPLLKPMSRRLVGVDLSSNMLAKARDLDLYDELVCAELIEHLQPQQACQDLVLAADVFVYIGDLAPVFAATHRALRPGGHFAFSVEAHEGSEDFVLPPTRRFAHARHYLERLAAAQGFETRLLEGAKLRENRGEAVLGTLALFRKN</sequence>
<dbReference type="PANTHER" id="PTHR44858:SF1">
    <property type="entry name" value="UDP-N-ACETYLGLUCOSAMINE--PEPTIDE N-ACETYLGLUCOSAMINYLTRANSFERASE SPINDLY-RELATED"/>
    <property type="match status" value="1"/>
</dbReference>
<dbReference type="OrthoDB" id="9809392at2"/>
<dbReference type="PROSITE" id="PS50293">
    <property type="entry name" value="TPR_REGION"/>
    <property type="match status" value="1"/>
</dbReference>
<dbReference type="InParanoid" id="A0A4R6QLN6"/>
<dbReference type="InterPro" id="IPR029063">
    <property type="entry name" value="SAM-dependent_MTases_sf"/>
</dbReference>
<accession>A0A4R6QLN6</accession>
<dbReference type="EMBL" id="SNXS01000004">
    <property type="protein sequence ID" value="TDP64287.1"/>
    <property type="molecule type" value="Genomic_DNA"/>
</dbReference>
<organism evidence="5 6">
    <name type="scientific">Roseateles toxinivorans</name>
    <dbReference type="NCBI Taxonomy" id="270368"/>
    <lineage>
        <taxon>Bacteria</taxon>
        <taxon>Pseudomonadati</taxon>
        <taxon>Pseudomonadota</taxon>
        <taxon>Betaproteobacteria</taxon>
        <taxon>Burkholderiales</taxon>
        <taxon>Sphaerotilaceae</taxon>
        <taxon>Roseateles</taxon>
    </lineage>
</organism>
<protein>
    <submittedName>
        <fullName evidence="5">Putative TPR repeat methyltransferase</fullName>
    </submittedName>
</protein>
<dbReference type="CDD" id="cd02440">
    <property type="entry name" value="AdoMet_MTases"/>
    <property type="match status" value="1"/>
</dbReference>
<name>A0A4R6QLN6_9BURK</name>
<keyword evidence="2 3" id="KW-0802">TPR repeat</keyword>
<dbReference type="InterPro" id="IPR011990">
    <property type="entry name" value="TPR-like_helical_dom_sf"/>
</dbReference>
<dbReference type="GO" id="GO:0009279">
    <property type="term" value="C:cell outer membrane"/>
    <property type="evidence" value="ECO:0007669"/>
    <property type="project" value="TreeGrafter"/>
</dbReference>
<dbReference type="RefSeq" id="WP_133702104.1">
    <property type="nucleotide sequence ID" value="NZ_SNXS01000004.1"/>
</dbReference>
<dbReference type="GO" id="GO:0032259">
    <property type="term" value="P:methylation"/>
    <property type="evidence" value="ECO:0007669"/>
    <property type="project" value="UniProtKB-KW"/>
</dbReference>
<dbReference type="Pfam" id="PF00515">
    <property type="entry name" value="TPR_1"/>
    <property type="match status" value="1"/>
</dbReference>
<evidence type="ECO:0000256" key="1">
    <source>
        <dbReference type="ARBA" id="ARBA00022737"/>
    </source>
</evidence>
<dbReference type="GO" id="GO:0046813">
    <property type="term" value="P:receptor-mediated virion attachment to host cell"/>
    <property type="evidence" value="ECO:0007669"/>
    <property type="project" value="TreeGrafter"/>
</dbReference>
<evidence type="ECO:0000313" key="6">
    <source>
        <dbReference type="Proteomes" id="UP000295361"/>
    </source>
</evidence>
<keyword evidence="5" id="KW-0808">Transferase</keyword>
<dbReference type="GO" id="GO:0008757">
    <property type="term" value="F:S-adenosylmethionine-dependent methyltransferase activity"/>
    <property type="evidence" value="ECO:0007669"/>
    <property type="project" value="InterPro"/>
</dbReference>
<evidence type="ECO:0000256" key="2">
    <source>
        <dbReference type="ARBA" id="ARBA00022803"/>
    </source>
</evidence>